<gene>
    <name evidence="2" type="ORF">BAE44_0018753</name>
</gene>
<protein>
    <submittedName>
        <fullName evidence="2">Uncharacterized protein</fullName>
    </submittedName>
</protein>
<sequence length="115" mass="12599">MATKAILRPLVFALALTMLVALAHGSFYLARTNVFKHCMNAIKKDPPYKTPTRKCIDVVLKNNLVGICSILTEEDEQKISVARLVSLGRRFGQVFTAGARCGTYTIPELPGPPLP</sequence>
<proteinExistence type="predicted"/>
<keyword evidence="3" id="KW-1185">Reference proteome</keyword>
<evidence type="ECO:0000256" key="1">
    <source>
        <dbReference type="SAM" id="SignalP"/>
    </source>
</evidence>
<dbReference type="OrthoDB" id="653734at2759"/>
<evidence type="ECO:0000313" key="3">
    <source>
        <dbReference type="Proteomes" id="UP000095767"/>
    </source>
</evidence>
<accession>A0A1E5V585</accession>
<dbReference type="Proteomes" id="UP000095767">
    <property type="component" value="Unassembled WGS sequence"/>
</dbReference>
<dbReference type="PANTHER" id="PTHR33286">
    <property type="entry name" value="BIFUNCTIONAL INHIBITOR/LIPID-TRANSFER PROTEIN/SEED STORAGE 2S ALBUMIN SUPERFAMILY PROTEIN"/>
    <property type="match status" value="1"/>
</dbReference>
<keyword evidence="1" id="KW-0732">Signal</keyword>
<organism evidence="2 3">
    <name type="scientific">Dichanthelium oligosanthes</name>
    <dbReference type="NCBI Taxonomy" id="888268"/>
    <lineage>
        <taxon>Eukaryota</taxon>
        <taxon>Viridiplantae</taxon>
        <taxon>Streptophyta</taxon>
        <taxon>Embryophyta</taxon>
        <taxon>Tracheophyta</taxon>
        <taxon>Spermatophyta</taxon>
        <taxon>Magnoliopsida</taxon>
        <taxon>Liliopsida</taxon>
        <taxon>Poales</taxon>
        <taxon>Poaceae</taxon>
        <taxon>PACMAD clade</taxon>
        <taxon>Panicoideae</taxon>
        <taxon>Panicodae</taxon>
        <taxon>Paniceae</taxon>
        <taxon>Dichantheliinae</taxon>
        <taxon>Dichanthelium</taxon>
    </lineage>
</organism>
<name>A0A1E5V585_9POAL</name>
<reference evidence="2 3" key="1">
    <citation type="submission" date="2016-09" db="EMBL/GenBank/DDBJ databases">
        <title>The draft genome of Dichanthelium oligosanthes: A C3 panicoid grass species.</title>
        <authorList>
            <person name="Studer A.J."/>
            <person name="Schnable J.C."/>
            <person name="Brutnell T.P."/>
        </authorList>
    </citation>
    <scope>NUCLEOTIDE SEQUENCE [LARGE SCALE GENOMIC DNA]</scope>
    <source>
        <strain evidence="3">cv. Kellogg 1175</strain>
        <tissue evidence="2">Leaf</tissue>
    </source>
</reference>
<dbReference type="PANTHER" id="PTHR33286:SF19">
    <property type="entry name" value="BIFUNCTIONAL INHIBITOR_PLANT LIPID TRANSFER PROTEIN_SEED STORAGE HELICAL DOMAIN-CONTAINING PROTEIN"/>
    <property type="match status" value="1"/>
</dbReference>
<comment type="caution">
    <text evidence="2">The sequence shown here is derived from an EMBL/GenBank/DDBJ whole genome shotgun (WGS) entry which is preliminary data.</text>
</comment>
<evidence type="ECO:0000313" key="2">
    <source>
        <dbReference type="EMBL" id="OEL20227.1"/>
    </source>
</evidence>
<dbReference type="AlphaFoldDB" id="A0A1E5V585"/>
<feature type="chain" id="PRO_5009187747" evidence="1">
    <location>
        <begin position="26"/>
        <end position="115"/>
    </location>
</feature>
<feature type="signal peptide" evidence="1">
    <location>
        <begin position="1"/>
        <end position="25"/>
    </location>
</feature>
<dbReference type="EMBL" id="LWDX02051383">
    <property type="protein sequence ID" value="OEL20227.1"/>
    <property type="molecule type" value="Genomic_DNA"/>
</dbReference>